<accession>A0A421NXS6</accession>
<name>A0A421NXS6_9MOLU</name>
<dbReference type="AlphaFoldDB" id="A0A421NXS6"/>
<dbReference type="OrthoDB" id="385908at2"/>
<feature type="transmembrane region" description="Helical" evidence="1">
    <location>
        <begin position="141"/>
        <end position="165"/>
    </location>
</feature>
<feature type="transmembrane region" description="Helical" evidence="1">
    <location>
        <begin position="19"/>
        <end position="36"/>
    </location>
</feature>
<feature type="transmembrane region" description="Helical" evidence="1">
    <location>
        <begin position="101"/>
        <end position="121"/>
    </location>
</feature>
<dbReference type="EMBL" id="MPBG01000003">
    <property type="protein sequence ID" value="RMI88826.1"/>
    <property type="molecule type" value="Genomic_DNA"/>
</dbReference>
<keyword evidence="1" id="KW-0812">Transmembrane</keyword>
<comment type="caution">
    <text evidence="2">The sequence shown here is derived from an EMBL/GenBank/DDBJ whole genome shotgun (WGS) entry which is preliminary data.</text>
</comment>
<organism evidence="2 3">
    <name type="scientific">Candidatus Phytoplasma solani</name>
    <dbReference type="NCBI Taxonomy" id="69896"/>
    <lineage>
        <taxon>Bacteria</taxon>
        <taxon>Bacillati</taxon>
        <taxon>Mycoplasmatota</taxon>
        <taxon>Mollicutes</taxon>
        <taxon>Acholeplasmatales</taxon>
        <taxon>Acholeplasmataceae</taxon>
        <taxon>Candidatus Phytoplasma</taxon>
        <taxon>16SrXII (Stolbur group)</taxon>
    </lineage>
</organism>
<dbReference type="STRING" id="69896.S284_03180"/>
<feature type="transmembrane region" description="Helical" evidence="1">
    <location>
        <begin position="56"/>
        <end position="81"/>
    </location>
</feature>
<dbReference type="Proteomes" id="UP000283896">
    <property type="component" value="Unassembled WGS sequence"/>
</dbReference>
<keyword evidence="3" id="KW-1185">Reference proteome</keyword>
<dbReference type="RefSeq" id="WP_122225422.1">
    <property type="nucleotide sequence ID" value="NZ_MPBG01000003.1"/>
</dbReference>
<evidence type="ECO:0000313" key="2">
    <source>
        <dbReference type="EMBL" id="RMI88826.1"/>
    </source>
</evidence>
<keyword evidence="1" id="KW-1133">Transmembrane helix</keyword>
<proteinExistence type="predicted"/>
<feature type="transmembrane region" description="Helical" evidence="1">
    <location>
        <begin position="185"/>
        <end position="211"/>
    </location>
</feature>
<reference evidence="3" key="1">
    <citation type="submission" date="2016-11" db="EMBL/GenBank/DDBJ databases">
        <title>Genome sequence of Candidatus Phytoplasma solani strain SA-1.</title>
        <authorList>
            <person name="Haryono M."/>
            <person name="Samarzija I."/>
            <person name="Seruga Music M."/>
            <person name="Hogenhout S."/>
            <person name="Kuo C.-H."/>
        </authorList>
    </citation>
    <scope>NUCLEOTIDE SEQUENCE [LARGE SCALE GENOMIC DNA]</scope>
    <source>
        <strain evidence="3">SA-1</strain>
    </source>
</reference>
<gene>
    <name evidence="2" type="ORF">PSSA1_v1c2530</name>
</gene>
<sequence length="222" mass="25681">MASNQVKATNIFMSSLQKYVTASMLLGFAIVLELLYNQLGIAKISGNIGSWFKIALVPLILIGFLLGLKYSVIFCFLYACFHLSKALFFRNLIGYMESMDFHLFHIIATVFLDYLLVDITYSLSGLFYKPNLEHITHYKKIWTQIILIFSVVLVFKFISSRFIWFETIKNNSKYVTFLPIPLDNPNLWCLAFNIIPVCINLLIVGFLLCFLNPRIKIYLQNK</sequence>
<keyword evidence="1" id="KW-0472">Membrane</keyword>
<protein>
    <submittedName>
        <fullName evidence="2">Uncharacterized protein</fullName>
    </submittedName>
</protein>
<evidence type="ECO:0000256" key="1">
    <source>
        <dbReference type="SAM" id="Phobius"/>
    </source>
</evidence>
<evidence type="ECO:0000313" key="3">
    <source>
        <dbReference type="Proteomes" id="UP000283896"/>
    </source>
</evidence>
<dbReference type="Gene3D" id="1.10.1760.20">
    <property type="match status" value="1"/>
</dbReference>